<dbReference type="EMBL" id="MN739627">
    <property type="protein sequence ID" value="QHT16892.1"/>
    <property type="molecule type" value="Genomic_DNA"/>
</dbReference>
<accession>A0A6C0DKL9</accession>
<reference evidence="1" key="1">
    <citation type="journal article" date="2020" name="Nature">
        <title>Giant virus diversity and host interactions through global metagenomics.</title>
        <authorList>
            <person name="Schulz F."/>
            <person name="Roux S."/>
            <person name="Paez-Espino D."/>
            <person name="Jungbluth S."/>
            <person name="Walsh D.A."/>
            <person name="Denef V.J."/>
            <person name="McMahon K.D."/>
            <person name="Konstantinidis K.T."/>
            <person name="Eloe-Fadrosh E.A."/>
            <person name="Kyrpides N.C."/>
            <person name="Woyke T."/>
        </authorList>
    </citation>
    <scope>NUCLEOTIDE SEQUENCE</scope>
    <source>
        <strain evidence="1">GVMAG-M-3300023174-207</strain>
    </source>
</reference>
<proteinExistence type="predicted"/>
<organism evidence="1">
    <name type="scientific">viral metagenome</name>
    <dbReference type="NCBI Taxonomy" id="1070528"/>
    <lineage>
        <taxon>unclassified sequences</taxon>
        <taxon>metagenomes</taxon>
        <taxon>organismal metagenomes</taxon>
    </lineage>
</organism>
<name>A0A6C0DKL9_9ZZZZ</name>
<evidence type="ECO:0000313" key="1">
    <source>
        <dbReference type="EMBL" id="QHT16892.1"/>
    </source>
</evidence>
<protein>
    <submittedName>
        <fullName evidence="1">Uncharacterized protein</fullName>
    </submittedName>
</protein>
<sequence length="255" mass="29987">MTQFIKRKSKAVIKFKIDDLDEKDTTIKLNKINPALLDKKYVMKEVREIIQSELIAPVQKPKKVLSKKSDIDKLQTDLEHLGISENKPKTYDTIVSNNIKIKAYTCFKNEYENAELPSSTHIHCWWDRHQIPSNVHPLGMPIRYRDNYFDTEGIFCSFNCILSYLHENYNNVNYKDSSSLTYLMYKKIFGEYPIKMNIRKALSWKLLKQYGGNLTIEEFRDMFNVVNNLTENVEYNSNLPRGKLPLNPVKITYLD</sequence>
<dbReference type="AlphaFoldDB" id="A0A6C0DKL9"/>